<feature type="domain" description="Transcription regulator TrmB N-terminal" evidence="2">
    <location>
        <begin position="9"/>
        <end position="73"/>
    </location>
</feature>
<reference evidence="6 7" key="1">
    <citation type="journal article" date="2019" name="Nat. Med.">
        <title>A library of human gut bacterial isolates paired with longitudinal multiomics data enables mechanistic microbiome research.</title>
        <authorList>
            <person name="Poyet M."/>
            <person name="Groussin M."/>
            <person name="Gibbons S.M."/>
            <person name="Avila-Pacheco J."/>
            <person name="Jiang X."/>
            <person name="Kearney S.M."/>
            <person name="Perrotta A.R."/>
            <person name="Berdy B."/>
            <person name="Zhao S."/>
            <person name="Lieberman T.D."/>
            <person name="Swanson P.K."/>
            <person name="Smith M."/>
            <person name="Roesemann S."/>
            <person name="Alexander J.E."/>
            <person name="Rich S.A."/>
            <person name="Livny J."/>
            <person name="Vlamakis H."/>
            <person name="Clish C."/>
            <person name="Bullock K."/>
            <person name="Deik A."/>
            <person name="Scott J."/>
            <person name="Pierce K.A."/>
            <person name="Xavier R.J."/>
            <person name="Alm E.J."/>
        </authorList>
    </citation>
    <scope>NUCLEOTIDE SEQUENCE [LARGE SCALE GENOMIC DNA]</scope>
    <source>
        <strain evidence="4 7">BIOML-A13</strain>
        <strain evidence="5 6">BIOML-A3</strain>
    </source>
</reference>
<dbReference type="GeneID" id="49406236"/>
<dbReference type="Proteomes" id="UP000484547">
    <property type="component" value="Unassembled WGS sequence"/>
</dbReference>
<evidence type="ECO:0000259" key="2">
    <source>
        <dbReference type="Pfam" id="PF01978"/>
    </source>
</evidence>
<dbReference type="InterPro" id="IPR051797">
    <property type="entry name" value="TrmB-like"/>
</dbReference>
<proteinExistence type="predicted"/>
<sequence length="237" mass="26291">MDIIEKLTYFNLTRQEATLYLTLLAEGRLTGYEATKLTGISRSNTYTALAGLVEKGAAYVLEDKATRYTPVPLDEFCENRVRRLQELKEELLRELPSTSQSVDGYITIKGATEIINKLKNTIVKAKARIYVSATDSAIEALRGELTEAVGRGLKVVIITGRPFVLEGAIIYYAHKPNSQIRLIADSQEVLTGDLADGSNSTCLYSSKQNLVDLFKDALKNEIKLIELLPEAEKGEKE</sequence>
<dbReference type="SUPFAM" id="SSF46785">
    <property type="entry name" value="Winged helix' DNA-binding domain"/>
    <property type="match status" value="1"/>
</dbReference>
<organism evidence="4 7">
    <name type="scientific">Phascolarctobacterium faecium</name>
    <dbReference type="NCBI Taxonomy" id="33025"/>
    <lineage>
        <taxon>Bacteria</taxon>
        <taxon>Bacillati</taxon>
        <taxon>Bacillota</taxon>
        <taxon>Negativicutes</taxon>
        <taxon>Acidaminococcales</taxon>
        <taxon>Acidaminococcaceae</taxon>
        <taxon>Phascolarctobacterium</taxon>
    </lineage>
</organism>
<dbReference type="RefSeq" id="WP_125668960.1">
    <property type="nucleotide sequence ID" value="NZ_AP019004.1"/>
</dbReference>
<dbReference type="InterPro" id="IPR002831">
    <property type="entry name" value="Tscrpt_reg_TrmB_N"/>
</dbReference>
<dbReference type="InterPro" id="IPR036390">
    <property type="entry name" value="WH_DNA-bd_sf"/>
</dbReference>
<keyword evidence="1" id="KW-0175">Coiled coil</keyword>
<dbReference type="EMBL" id="WNBW01000004">
    <property type="protein sequence ID" value="MTU04084.1"/>
    <property type="molecule type" value="Genomic_DNA"/>
</dbReference>
<dbReference type="PANTHER" id="PTHR34293:SF1">
    <property type="entry name" value="HTH-TYPE TRANSCRIPTIONAL REGULATOR TRMBL2"/>
    <property type="match status" value="1"/>
</dbReference>
<evidence type="ECO:0000313" key="5">
    <source>
        <dbReference type="EMBL" id="MTU04084.1"/>
    </source>
</evidence>
<feature type="coiled-coil region" evidence="1">
    <location>
        <begin position="74"/>
        <end position="128"/>
    </location>
</feature>
<evidence type="ECO:0000313" key="7">
    <source>
        <dbReference type="Proteomes" id="UP000484547"/>
    </source>
</evidence>
<evidence type="ECO:0000259" key="3">
    <source>
        <dbReference type="Pfam" id="PF11495"/>
    </source>
</evidence>
<keyword evidence="6" id="KW-1185">Reference proteome</keyword>
<dbReference type="Proteomes" id="UP000443070">
    <property type="component" value="Unassembled WGS sequence"/>
</dbReference>
<gene>
    <name evidence="4" type="ORF">GMD11_07080</name>
    <name evidence="5" type="ORF">GMD18_06730</name>
</gene>
<comment type="caution">
    <text evidence="4">The sequence shown here is derived from an EMBL/GenBank/DDBJ whole genome shotgun (WGS) entry which is preliminary data.</text>
</comment>
<evidence type="ECO:0000313" key="6">
    <source>
        <dbReference type="Proteomes" id="UP000443070"/>
    </source>
</evidence>
<dbReference type="AlphaFoldDB" id="A0A3G9HDA9"/>
<dbReference type="Pfam" id="PF11495">
    <property type="entry name" value="Regulator_TrmB"/>
    <property type="match status" value="1"/>
</dbReference>
<dbReference type="InterPro" id="IPR021586">
    <property type="entry name" value="Tscrpt_reg_TrmB_C"/>
</dbReference>
<dbReference type="Gene3D" id="1.10.10.10">
    <property type="entry name" value="Winged helix-like DNA-binding domain superfamily/Winged helix DNA-binding domain"/>
    <property type="match status" value="1"/>
</dbReference>
<dbReference type="Pfam" id="PF01978">
    <property type="entry name" value="TrmB"/>
    <property type="match status" value="1"/>
</dbReference>
<dbReference type="CDD" id="cd09124">
    <property type="entry name" value="PLDc_like_TrmB_middle"/>
    <property type="match status" value="1"/>
</dbReference>
<dbReference type="PANTHER" id="PTHR34293">
    <property type="entry name" value="HTH-TYPE TRANSCRIPTIONAL REGULATOR TRMBL2"/>
    <property type="match status" value="1"/>
</dbReference>
<dbReference type="EMBL" id="WNBM01000004">
    <property type="protein sequence ID" value="MTT76021.1"/>
    <property type="molecule type" value="Genomic_DNA"/>
</dbReference>
<evidence type="ECO:0000256" key="1">
    <source>
        <dbReference type="SAM" id="Coils"/>
    </source>
</evidence>
<evidence type="ECO:0000313" key="4">
    <source>
        <dbReference type="EMBL" id="MTT76021.1"/>
    </source>
</evidence>
<accession>A0A3G9HDA9</accession>
<feature type="domain" description="Transcription regulator TrmB C-terminal" evidence="3">
    <location>
        <begin position="107"/>
        <end position="203"/>
    </location>
</feature>
<dbReference type="InterPro" id="IPR036388">
    <property type="entry name" value="WH-like_DNA-bd_sf"/>
</dbReference>
<protein>
    <submittedName>
        <fullName evidence="4">TrmB family transcriptional regulator</fullName>
    </submittedName>
</protein>
<dbReference type="OrthoDB" id="1493540at2"/>
<name>A0A3G9HDA9_9FIRM</name>